<dbReference type="CDD" id="cd04301">
    <property type="entry name" value="NAT_SF"/>
    <property type="match status" value="1"/>
</dbReference>
<evidence type="ECO:0000256" key="1">
    <source>
        <dbReference type="SAM" id="Coils"/>
    </source>
</evidence>
<sequence>MATVRCHAGPNALDTDSIKSSLLHLEMENERMEDAFSRPGAQLAERQTFESKSGDVVTAFPVIVDFRRLIQLSPANASVAMQGETGIITGISDRDLLHAVVGLYDVSLSEMTPDVLYSTVCEKWARTIILVRDLKECVEQAEKQRQKIKDNPDTNKEDKSEEKNVEVNEVQVEEDKYEEEEAQPSKFAPVFSDTESEEEEEDDDEEDFSKGINSFIQKASHRRKTRQSSDGAIDEKSLGVENRIIGQKDRVIHLTLLTVRKRFRKFGIGKYLLQQVIEPAVVGHYDAVVVHADNAAVDFFSKFGFSDDVVLNSKWSELAEQFTNCSLMCYLPAFSGHSLLTTLKIPGFEVFELEQEFNKWKEKTTEVYQQQVSIVMRMKHEVLQLKTMNEKQNNLIDSLIIENERLKKEKFLIEKELLDYKLNTAKAAFQFNEKLDDEEDEDLDTNELISDLQRQVNLMDLAIKRKRLQSLVDSDPINKSHLTTVEDSKYISFPTSSARKQREPYDHMKDAAFFYDAAEQFKKGMKLDPHVKMNYEVTTISKATLADSFIEQYREKVKTLNNPSMITDLYFCGGLEHPDRIPEILKNGFKPSGSKHVKI</sequence>
<feature type="domain" description="N-acetyltransferase" evidence="3">
    <location>
        <begin position="165"/>
        <end position="332"/>
    </location>
</feature>
<comment type="caution">
    <text evidence="4">The sequence shown here is derived from an EMBL/GenBank/DDBJ whole genome shotgun (WGS) entry which is preliminary data.</text>
</comment>
<gene>
    <name evidence="4" type="ORF">FSP39_020563</name>
</gene>
<reference evidence="4" key="1">
    <citation type="submission" date="2019-08" db="EMBL/GenBank/DDBJ databases">
        <title>The improved chromosome-level genome for the pearl oyster Pinctada fucata martensii using PacBio sequencing and Hi-C.</title>
        <authorList>
            <person name="Zheng Z."/>
        </authorList>
    </citation>
    <scope>NUCLEOTIDE SEQUENCE</scope>
    <source>
        <strain evidence="4">ZZ-2019</strain>
        <tissue evidence="4">Adductor muscle</tissue>
    </source>
</reference>
<protein>
    <recommendedName>
        <fullName evidence="3">N-acetyltransferase domain-containing protein</fullName>
    </recommendedName>
</protein>
<dbReference type="InterPro" id="IPR016181">
    <property type="entry name" value="Acyl_CoA_acyltransferase"/>
</dbReference>
<dbReference type="PROSITE" id="PS51186">
    <property type="entry name" value="GNAT"/>
    <property type="match status" value="1"/>
</dbReference>
<evidence type="ECO:0000256" key="2">
    <source>
        <dbReference type="SAM" id="MobiDB-lite"/>
    </source>
</evidence>
<feature type="compositionally biased region" description="Basic and acidic residues" evidence="2">
    <location>
        <begin position="142"/>
        <end position="166"/>
    </location>
</feature>
<keyword evidence="1" id="KW-0175">Coiled coil</keyword>
<organism evidence="4 5">
    <name type="scientific">Pinctada imbricata</name>
    <name type="common">Atlantic pearl-oyster</name>
    <name type="synonym">Pinctada martensii</name>
    <dbReference type="NCBI Taxonomy" id="66713"/>
    <lineage>
        <taxon>Eukaryota</taxon>
        <taxon>Metazoa</taxon>
        <taxon>Spiralia</taxon>
        <taxon>Lophotrochozoa</taxon>
        <taxon>Mollusca</taxon>
        <taxon>Bivalvia</taxon>
        <taxon>Autobranchia</taxon>
        <taxon>Pteriomorphia</taxon>
        <taxon>Pterioida</taxon>
        <taxon>Pterioidea</taxon>
        <taxon>Pteriidae</taxon>
        <taxon>Pinctada</taxon>
    </lineage>
</organism>
<feature type="region of interest" description="Disordered" evidence="2">
    <location>
        <begin position="142"/>
        <end position="210"/>
    </location>
</feature>
<dbReference type="Pfam" id="PF13673">
    <property type="entry name" value="Acetyltransf_10"/>
    <property type="match status" value="1"/>
</dbReference>
<feature type="compositionally biased region" description="Acidic residues" evidence="2">
    <location>
        <begin position="194"/>
        <end position="207"/>
    </location>
</feature>
<dbReference type="AlphaFoldDB" id="A0AA88XSH8"/>
<dbReference type="GO" id="GO:0016747">
    <property type="term" value="F:acyltransferase activity, transferring groups other than amino-acyl groups"/>
    <property type="evidence" value="ECO:0007669"/>
    <property type="project" value="InterPro"/>
</dbReference>
<proteinExistence type="predicted"/>
<feature type="compositionally biased region" description="Acidic residues" evidence="2">
    <location>
        <begin position="171"/>
        <end position="182"/>
    </location>
</feature>
<dbReference type="EMBL" id="VSWD01000010">
    <property type="protein sequence ID" value="KAK3091532.1"/>
    <property type="molecule type" value="Genomic_DNA"/>
</dbReference>
<accession>A0AA88XSH8</accession>
<dbReference type="SUPFAM" id="SSF55729">
    <property type="entry name" value="Acyl-CoA N-acyltransferases (Nat)"/>
    <property type="match status" value="1"/>
</dbReference>
<dbReference type="Gene3D" id="3.40.630.30">
    <property type="match status" value="1"/>
</dbReference>
<dbReference type="Proteomes" id="UP001186944">
    <property type="component" value="Unassembled WGS sequence"/>
</dbReference>
<evidence type="ECO:0000313" key="5">
    <source>
        <dbReference type="Proteomes" id="UP001186944"/>
    </source>
</evidence>
<feature type="coiled-coil region" evidence="1">
    <location>
        <begin position="389"/>
        <end position="416"/>
    </location>
</feature>
<evidence type="ECO:0000313" key="4">
    <source>
        <dbReference type="EMBL" id="KAK3091532.1"/>
    </source>
</evidence>
<name>A0AA88XSH8_PINIB</name>
<evidence type="ECO:0000259" key="3">
    <source>
        <dbReference type="PROSITE" id="PS51186"/>
    </source>
</evidence>
<dbReference type="InterPro" id="IPR000182">
    <property type="entry name" value="GNAT_dom"/>
</dbReference>
<keyword evidence="5" id="KW-1185">Reference proteome</keyword>